<comment type="caution">
    <text evidence="1">The sequence shown here is derived from an EMBL/GenBank/DDBJ whole genome shotgun (WGS) entry which is preliminary data.</text>
</comment>
<reference evidence="1" key="1">
    <citation type="submission" date="2019-08" db="EMBL/GenBank/DDBJ databases">
        <authorList>
            <person name="Kucharzyk K."/>
            <person name="Murdoch R.W."/>
            <person name="Higgins S."/>
            <person name="Loffler F."/>
        </authorList>
    </citation>
    <scope>NUCLEOTIDE SEQUENCE</scope>
</reference>
<sequence length="144" mass="16990">MPVLRFCIGTQKRQEEMSTKLDIKVFTDQVQKELDDANRKFPAFNSDHEGYAVLLEEYQELVHEFQSVGYHLGQAWDFTKKGNTVEIQHELKKMRTYLRRSYKELVQTAAMVEKWLDRYQPDRNWADGKTLAFPAGKALKEDEE</sequence>
<accession>A0A645BDX1</accession>
<name>A0A645BDX1_9ZZZZ</name>
<gene>
    <name evidence="1" type="ORF">SDC9_110541</name>
</gene>
<dbReference type="EMBL" id="VSSQ01019539">
    <property type="protein sequence ID" value="MPM63660.1"/>
    <property type="molecule type" value="Genomic_DNA"/>
</dbReference>
<proteinExistence type="predicted"/>
<organism evidence="1">
    <name type="scientific">bioreactor metagenome</name>
    <dbReference type="NCBI Taxonomy" id="1076179"/>
    <lineage>
        <taxon>unclassified sequences</taxon>
        <taxon>metagenomes</taxon>
        <taxon>ecological metagenomes</taxon>
    </lineage>
</organism>
<dbReference type="AlphaFoldDB" id="A0A645BDX1"/>
<protein>
    <submittedName>
        <fullName evidence="1">Uncharacterized protein</fullName>
    </submittedName>
</protein>
<evidence type="ECO:0000313" key="1">
    <source>
        <dbReference type="EMBL" id="MPM63660.1"/>
    </source>
</evidence>